<evidence type="ECO:0000256" key="5">
    <source>
        <dbReference type="ARBA" id="ARBA00023157"/>
    </source>
</evidence>
<accession>A0A0K0CUN1</accession>
<evidence type="ECO:0000313" key="7">
    <source>
        <dbReference type="Proteomes" id="UP000035642"/>
    </source>
</evidence>
<dbReference type="PANTHER" id="PTHR37969">
    <property type="entry name" value="PROTEIN CBG07421-RELATED"/>
    <property type="match status" value="1"/>
</dbReference>
<proteinExistence type="inferred from homology"/>
<evidence type="ECO:0000256" key="4">
    <source>
        <dbReference type="ARBA" id="ARBA00022729"/>
    </source>
</evidence>
<dbReference type="Proteomes" id="UP000035642">
    <property type="component" value="Unassembled WGS sequence"/>
</dbReference>
<dbReference type="InterPro" id="IPR038412">
    <property type="entry name" value="Pepsin-I3_sf"/>
</dbReference>
<keyword evidence="3" id="KW-0964">Secreted</keyword>
<comment type="similarity">
    <text evidence="2">Belongs to the protease inhibitor I33 family.</text>
</comment>
<keyword evidence="7" id="KW-1185">Reference proteome</keyword>
<evidence type="ECO:0000256" key="3">
    <source>
        <dbReference type="ARBA" id="ARBA00022525"/>
    </source>
</evidence>
<keyword evidence="5" id="KW-1015">Disulfide bond</keyword>
<dbReference type="WBParaSite" id="ACAC_0000094501-mRNA-1">
    <property type="protein sequence ID" value="ACAC_0000094501-mRNA-1"/>
    <property type="gene ID" value="ACAC_0000094501"/>
</dbReference>
<reference evidence="8" key="2">
    <citation type="submission" date="2017-02" db="UniProtKB">
        <authorList>
            <consortium name="WormBaseParasite"/>
        </authorList>
    </citation>
    <scope>IDENTIFICATION</scope>
</reference>
<keyword evidence="4" id="KW-0732">Signal</keyword>
<dbReference type="SUPFAM" id="SSF55149">
    <property type="entry name" value="Pepsin inhibitor-3"/>
    <property type="match status" value="1"/>
</dbReference>
<dbReference type="Gene3D" id="3.30.1120.50">
    <property type="entry name" value="Pepsin inhibitor-3"/>
    <property type="match status" value="1"/>
</dbReference>
<comment type="subcellular location">
    <subcellularLocation>
        <location evidence="1">Secreted</location>
    </subcellularLocation>
</comment>
<feature type="domain" description="Pepsin inhibitor-3-like repeated" evidence="6">
    <location>
        <begin position="1"/>
        <end position="50"/>
    </location>
</feature>
<protein>
    <submittedName>
        <fullName evidence="8">Pepsin-I3 domain-containing protein</fullName>
    </submittedName>
</protein>
<dbReference type="AlphaFoldDB" id="A0A0K0CUN1"/>
<dbReference type="InterPro" id="IPR051901">
    <property type="entry name" value="Protease_Inhibitor_I33"/>
</dbReference>
<organism evidence="7 8">
    <name type="scientific">Angiostrongylus cantonensis</name>
    <name type="common">Rat lungworm</name>
    <dbReference type="NCBI Taxonomy" id="6313"/>
    <lineage>
        <taxon>Eukaryota</taxon>
        <taxon>Metazoa</taxon>
        <taxon>Ecdysozoa</taxon>
        <taxon>Nematoda</taxon>
        <taxon>Chromadorea</taxon>
        <taxon>Rhabditida</taxon>
        <taxon>Rhabditina</taxon>
        <taxon>Rhabditomorpha</taxon>
        <taxon>Strongyloidea</taxon>
        <taxon>Metastrongylidae</taxon>
        <taxon>Angiostrongylus</taxon>
    </lineage>
</organism>
<dbReference type="InterPro" id="IPR010480">
    <property type="entry name" value="Pepsin-I3"/>
</dbReference>
<sequence>MVPNNEVYVGQTYARDQTPTEIYELKMFEKKHKVYQEHIQMQVQQQVSDLLMGSDFFPLFFCGESNETTTAEVAMAPEEASEQPTIPNFCTSIY</sequence>
<evidence type="ECO:0000259" key="6">
    <source>
        <dbReference type="Pfam" id="PF06394"/>
    </source>
</evidence>
<dbReference type="Pfam" id="PF06394">
    <property type="entry name" value="Pepsin-I3"/>
    <property type="match status" value="1"/>
</dbReference>
<evidence type="ECO:0000313" key="8">
    <source>
        <dbReference type="WBParaSite" id="ACAC_0000094501-mRNA-1"/>
    </source>
</evidence>
<dbReference type="PANTHER" id="PTHR37969:SF1">
    <property type="entry name" value="PROTEIN CBG13105"/>
    <property type="match status" value="1"/>
</dbReference>
<evidence type="ECO:0000256" key="2">
    <source>
        <dbReference type="ARBA" id="ARBA00008019"/>
    </source>
</evidence>
<name>A0A0K0CUN1_ANGCA</name>
<reference evidence="7" key="1">
    <citation type="submission" date="2012-09" db="EMBL/GenBank/DDBJ databases">
        <authorList>
            <person name="Martin A.A."/>
        </authorList>
    </citation>
    <scope>NUCLEOTIDE SEQUENCE</scope>
</reference>
<evidence type="ECO:0000256" key="1">
    <source>
        <dbReference type="ARBA" id="ARBA00004613"/>
    </source>
</evidence>
<dbReference type="GO" id="GO:0005576">
    <property type="term" value="C:extracellular region"/>
    <property type="evidence" value="ECO:0007669"/>
    <property type="project" value="UniProtKB-SubCell"/>
</dbReference>